<dbReference type="PRINTS" id="PR00039">
    <property type="entry name" value="HTHLYSR"/>
</dbReference>
<organism evidence="6 7">
    <name type="scientific">Shewanella algicola</name>
    <dbReference type="NCBI Taxonomy" id="640633"/>
    <lineage>
        <taxon>Bacteria</taxon>
        <taxon>Pseudomonadati</taxon>
        <taxon>Pseudomonadota</taxon>
        <taxon>Gammaproteobacteria</taxon>
        <taxon>Alteromonadales</taxon>
        <taxon>Shewanellaceae</taxon>
        <taxon>Shewanella</taxon>
    </lineage>
</organism>
<evidence type="ECO:0000256" key="2">
    <source>
        <dbReference type="ARBA" id="ARBA00023015"/>
    </source>
</evidence>
<gene>
    <name evidence="6" type="ORF">L2749_00785</name>
</gene>
<accession>A0A9X1Z224</accession>
<evidence type="ECO:0000313" key="7">
    <source>
        <dbReference type="Proteomes" id="UP001139408"/>
    </source>
</evidence>
<keyword evidence="7" id="KW-1185">Reference proteome</keyword>
<evidence type="ECO:0000256" key="4">
    <source>
        <dbReference type="ARBA" id="ARBA00023163"/>
    </source>
</evidence>
<dbReference type="Pfam" id="PF00126">
    <property type="entry name" value="HTH_1"/>
    <property type="match status" value="1"/>
</dbReference>
<keyword evidence="4" id="KW-0804">Transcription</keyword>
<dbReference type="InterPro" id="IPR036390">
    <property type="entry name" value="WH_DNA-bd_sf"/>
</dbReference>
<dbReference type="InterPro" id="IPR000847">
    <property type="entry name" value="LysR_HTH_N"/>
</dbReference>
<feature type="domain" description="HTH lysR-type" evidence="5">
    <location>
        <begin position="1"/>
        <end position="58"/>
    </location>
</feature>
<dbReference type="InterPro" id="IPR050389">
    <property type="entry name" value="LysR-type_TF"/>
</dbReference>
<dbReference type="EMBL" id="JAKILJ010000001">
    <property type="protein sequence ID" value="MCL1103806.1"/>
    <property type="molecule type" value="Genomic_DNA"/>
</dbReference>
<dbReference type="Gene3D" id="1.10.10.10">
    <property type="entry name" value="Winged helix-like DNA-binding domain superfamily/Winged helix DNA-binding domain"/>
    <property type="match status" value="1"/>
</dbReference>
<dbReference type="PROSITE" id="PS50931">
    <property type="entry name" value="HTH_LYSR"/>
    <property type="match status" value="1"/>
</dbReference>
<dbReference type="AlphaFoldDB" id="A0A9X1Z224"/>
<sequence length="298" mass="34723">MDLNRLKIFFVLYQEKNMRRAAERLHSSQPSLSQQLSKLRHQFNDELFVKVPQGLEPTSFADKLYQNSYETFHHLEQSVTQTSDFNPQHINQTISLAVSPLLAPLLGHRFLKKIKEEAPNLTIHIHQWSQHTLELIRSDQIQIGVHYQITSQDKQIREVSIAKDSFRCLIRKDHPIKANVVSMAEAAKYPFTTIISSDWNSKISYAEQAFDALGLEVDVRYRSELPEGILDVVQNTDMIFPCSMLYRFMDPDVYRSFTLEEKIPTLTPNICSYYHYKNDKDPLTMWLISLFKEVLTSP</sequence>
<dbReference type="PANTHER" id="PTHR30118">
    <property type="entry name" value="HTH-TYPE TRANSCRIPTIONAL REGULATOR LEUO-RELATED"/>
    <property type="match status" value="1"/>
</dbReference>
<keyword evidence="3" id="KW-0238">DNA-binding</keyword>
<proteinExistence type="inferred from homology"/>
<evidence type="ECO:0000256" key="1">
    <source>
        <dbReference type="ARBA" id="ARBA00009437"/>
    </source>
</evidence>
<dbReference type="InterPro" id="IPR036388">
    <property type="entry name" value="WH-like_DNA-bd_sf"/>
</dbReference>
<dbReference type="InterPro" id="IPR005119">
    <property type="entry name" value="LysR_subst-bd"/>
</dbReference>
<keyword evidence="2" id="KW-0805">Transcription regulation</keyword>
<dbReference type="SUPFAM" id="SSF53850">
    <property type="entry name" value="Periplasmic binding protein-like II"/>
    <property type="match status" value="1"/>
</dbReference>
<dbReference type="SUPFAM" id="SSF46785">
    <property type="entry name" value="Winged helix' DNA-binding domain"/>
    <property type="match status" value="1"/>
</dbReference>
<reference evidence="6" key="1">
    <citation type="submission" date="2022-01" db="EMBL/GenBank/DDBJ databases">
        <title>Whole genome-based taxonomy of the Shewanellaceae.</title>
        <authorList>
            <person name="Martin-Rodriguez A.J."/>
        </authorList>
    </citation>
    <scope>NUCLEOTIDE SEQUENCE</scope>
    <source>
        <strain evidence="6">DSM 23803</strain>
    </source>
</reference>
<evidence type="ECO:0000259" key="5">
    <source>
        <dbReference type="PROSITE" id="PS50931"/>
    </source>
</evidence>
<dbReference type="RefSeq" id="WP_188923424.1">
    <property type="nucleotide sequence ID" value="NZ_BMQI01000001.1"/>
</dbReference>
<dbReference type="Pfam" id="PF03466">
    <property type="entry name" value="LysR_substrate"/>
    <property type="match status" value="1"/>
</dbReference>
<evidence type="ECO:0000256" key="3">
    <source>
        <dbReference type="ARBA" id="ARBA00023125"/>
    </source>
</evidence>
<evidence type="ECO:0000313" key="6">
    <source>
        <dbReference type="EMBL" id="MCL1103806.1"/>
    </source>
</evidence>
<dbReference type="Gene3D" id="3.40.190.10">
    <property type="entry name" value="Periplasmic binding protein-like II"/>
    <property type="match status" value="2"/>
</dbReference>
<name>A0A9X1Z224_9GAMM</name>
<comment type="caution">
    <text evidence="6">The sequence shown here is derived from an EMBL/GenBank/DDBJ whole genome shotgun (WGS) entry which is preliminary data.</text>
</comment>
<dbReference type="PANTHER" id="PTHR30118:SF15">
    <property type="entry name" value="TRANSCRIPTIONAL REGULATORY PROTEIN"/>
    <property type="match status" value="1"/>
</dbReference>
<protein>
    <submittedName>
        <fullName evidence="6">LysR family transcriptional regulator</fullName>
    </submittedName>
</protein>
<comment type="similarity">
    <text evidence="1">Belongs to the LysR transcriptional regulatory family.</text>
</comment>
<dbReference type="GO" id="GO:0003700">
    <property type="term" value="F:DNA-binding transcription factor activity"/>
    <property type="evidence" value="ECO:0007669"/>
    <property type="project" value="InterPro"/>
</dbReference>
<dbReference type="GO" id="GO:0003677">
    <property type="term" value="F:DNA binding"/>
    <property type="evidence" value="ECO:0007669"/>
    <property type="project" value="UniProtKB-KW"/>
</dbReference>
<dbReference type="Proteomes" id="UP001139408">
    <property type="component" value="Unassembled WGS sequence"/>
</dbReference>